<dbReference type="OMA" id="RSDSCCF"/>
<feature type="chain" id="PRO_5012031421" evidence="2">
    <location>
        <begin position="18"/>
        <end position="490"/>
    </location>
</feature>
<gene>
    <name evidence="5" type="ORF">PENDEC_c022G04849</name>
</gene>
<feature type="compositionally biased region" description="Low complexity" evidence="1">
    <location>
        <begin position="308"/>
        <end position="328"/>
    </location>
</feature>
<dbReference type="Pfam" id="PF09792">
    <property type="entry name" value="But2"/>
    <property type="match status" value="1"/>
</dbReference>
<dbReference type="InterPro" id="IPR054508">
    <property type="entry name" value="PIR1-like_C"/>
</dbReference>
<evidence type="ECO:0000256" key="2">
    <source>
        <dbReference type="SAM" id="SignalP"/>
    </source>
</evidence>
<protein>
    <submittedName>
        <fullName evidence="5">Uncharacterized protein</fullName>
    </submittedName>
</protein>
<name>A0A1V6P0U5_PENDC</name>
<dbReference type="EMBL" id="MDYL01000022">
    <property type="protein sequence ID" value="OQD70565.1"/>
    <property type="molecule type" value="Genomic_DNA"/>
</dbReference>
<dbReference type="STRING" id="69771.A0A1V6P0U5"/>
<dbReference type="PANTHER" id="PTHR39613:SF1">
    <property type="entry name" value="ANCHORED CELL WALL PROTEIN, PUTATIVE (AFU_ORTHOLOGUE AFUA_4G08960)-RELATED"/>
    <property type="match status" value="1"/>
</dbReference>
<keyword evidence="2" id="KW-0732">Signal</keyword>
<evidence type="ECO:0000259" key="3">
    <source>
        <dbReference type="Pfam" id="PF09792"/>
    </source>
</evidence>
<feature type="region of interest" description="Disordered" evidence="1">
    <location>
        <begin position="170"/>
        <end position="189"/>
    </location>
</feature>
<evidence type="ECO:0000313" key="6">
    <source>
        <dbReference type="Proteomes" id="UP000191522"/>
    </source>
</evidence>
<feature type="compositionally biased region" description="Low complexity" evidence="1">
    <location>
        <begin position="247"/>
        <end position="274"/>
    </location>
</feature>
<comment type="caution">
    <text evidence="5">The sequence shown here is derived from an EMBL/GenBank/DDBJ whole genome shotgun (WGS) entry which is preliminary data.</text>
</comment>
<evidence type="ECO:0000259" key="4">
    <source>
        <dbReference type="Pfam" id="PF22799"/>
    </source>
</evidence>
<reference evidence="6" key="1">
    <citation type="journal article" date="2017" name="Nat. Microbiol.">
        <title>Global analysis of biosynthetic gene clusters reveals vast potential of secondary metabolite production in Penicillium species.</title>
        <authorList>
            <person name="Nielsen J.C."/>
            <person name="Grijseels S."/>
            <person name="Prigent S."/>
            <person name="Ji B."/>
            <person name="Dainat J."/>
            <person name="Nielsen K.F."/>
            <person name="Frisvad J.C."/>
            <person name="Workman M."/>
            <person name="Nielsen J."/>
        </authorList>
    </citation>
    <scope>NUCLEOTIDE SEQUENCE [LARGE SCALE GENOMIC DNA]</scope>
    <source>
        <strain evidence="6">IBT 11843</strain>
    </source>
</reference>
<feature type="signal peptide" evidence="2">
    <location>
        <begin position="1"/>
        <end position="17"/>
    </location>
</feature>
<feature type="compositionally biased region" description="Polar residues" evidence="1">
    <location>
        <begin position="170"/>
        <end position="181"/>
    </location>
</feature>
<evidence type="ECO:0000256" key="1">
    <source>
        <dbReference type="SAM" id="MobiDB-lite"/>
    </source>
</evidence>
<organism evidence="5 6">
    <name type="scientific">Penicillium decumbens</name>
    <dbReference type="NCBI Taxonomy" id="69771"/>
    <lineage>
        <taxon>Eukaryota</taxon>
        <taxon>Fungi</taxon>
        <taxon>Dikarya</taxon>
        <taxon>Ascomycota</taxon>
        <taxon>Pezizomycotina</taxon>
        <taxon>Eurotiomycetes</taxon>
        <taxon>Eurotiomycetidae</taxon>
        <taxon>Eurotiales</taxon>
        <taxon>Aspergillaceae</taxon>
        <taxon>Penicillium</taxon>
    </lineage>
</organism>
<dbReference type="Pfam" id="PF22799">
    <property type="entry name" value="PIR1-like_C"/>
    <property type="match status" value="1"/>
</dbReference>
<feature type="domain" description="Cell wall mannoprotein PIR1-like C-terminal" evidence="4">
    <location>
        <begin position="65"/>
        <end position="139"/>
    </location>
</feature>
<dbReference type="OrthoDB" id="4657524at2759"/>
<feature type="region of interest" description="Disordered" evidence="1">
    <location>
        <begin position="308"/>
        <end position="330"/>
    </location>
</feature>
<dbReference type="Proteomes" id="UP000191522">
    <property type="component" value="Unassembled WGS sequence"/>
</dbReference>
<dbReference type="PANTHER" id="PTHR39613">
    <property type="entry name" value="ANCHORED CELL WALL PROTEIN, PUTATIVE (AFU_ORTHOLOGUE AFUA_4G08960)-RELATED"/>
    <property type="match status" value="1"/>
</dbReference>
<feature type="region of interest" description="Disordered" evidence="1">
    <location>
        <begin position="243"/>
        <end position="274"/>
    </location>
</feature>
<dbReference type="InterPro" id="IPR018620">
    <property type="entry name" value="Ubiquitin3-bd_protein_But2_C"/>
</dbReference>
<sequence>MMKTFVTVAAFAAGTNALVGRGDSCCFHLTSSGGASGSLGQLSDGQNRIGDNSLSPAQYCINSSGGITDSNGRGCILTPPTTQFQCDEGASPTTGFSVGSNGQLEYNGSPQFIACQTGQNGGFNVYTQNSTDVTQCVDVNLKADSCSGSGAGAGSASSAASASSAVQSTPAGSSAVQSTPAGSFATWSAPAGSSATWSAPAGSAPIVPGGVASSASHLSGSPVTTTVTVTNCACTSSGAPAGGAGSGSSASSSVASSIPSSSAPAVAPGGGSSASSSVVSSVSSSVAAGGALSSSSWPSTLTSVPASSASSASSSGSSVPTDTVGSSSHCPTTLSNGKYQYPHLIIPVNSASPDTASGTSYNGTVSSTVSTIFNFDIPKAYSDQTCSLVFLFPKKADLETSSYNFSGDGKIDMSKLSGVASESTSYNNAPSVAQDLGTITISPGNSYVVSTFACPAGKTIAYEMKNAGSTYLNYFEDWNPSPLGLFITTC</sequence>
<keyword evidence="6" id="KW-1185">Reference proteome</keyword>
<evidence type="ECO:0000313" key="5">
    <source>
        <dbReference type="EMBL" id="OQD70565.1"/>
    </source>
</evidence>
<feature type="domain" description="Ubiquitin 3 binding protein But2 C-terminal" evidence="3">
    <location>
        <begin position="340"/>
        <end position="480"/>
    </location>
</feature>
<accession>A0A1V6P0U5</accession>
<dbReference type="AlphaFoldDB" id="A0A1V6P0U5"/>
<proteinExistence type="predicted"/>